<dbReference type="Proteomes" id="UP000182769">
    <property type="component" value="Unassembled WGS sequence"/>
</dbReference>
<keyword evidence="2" id="KW-1185">Reference proteome</keyword>
<dbReference type="AlphaFoldDB" id="A0A0K6IN92"/>
<dbReference type="STRING" id="1137284.GCA_001418205_02583"/>
<organism evidence="1 2">
    <name type="scientific">Marinomonas fungiae</name>
    <dbReference type="NCBI Taxonomy" id="1137284"/>
    <lineage>
        <taxon>Bacteria</taxon>
        <taxon>Pseudomonadati</taxon>
        <taxon>Pseudomonadota</taxon>
        <taxon>Gammaproteobacteria</taxon>
        <taxon>Oceanospirillales</taxon>
        <taxon>Oceanospirillaceae</taxon>
        <taxon>Marinomonas</taxon>
    </lineage>
</organism>
<dbReference type="RefSeq" id="WP_055463644.1">
    <property type="nucleotide sequence ID" value="NZ_CYHG01000008.1"/>
</dbReference>
<evidence type="ECO:0008006" key="3">
    <source>
        <dbReference type="Google" id="ProtNLM"/>
    </source>
</evidence>
<accession>A0A0K6IN92</accession>
<dbReference type="OrthoDB" id="9800971at2"/>
<sequence>MGILSSLSKLFSAPANASKSEAAEPIEYKDYVITPTPQADQGQYRVSAIITKGEGEQQKTHTFIRSDLVANRDECIELTIRKAKLTIDQLGEQIF</sequence>
<gene>
    <name evidence="1" type="ORF">Ga0061065_10861</name>
</gene>
<proteinExistence type="predicted"/>
<dbReference type="InterPro" id="IPR018772">
    <property type="entry name" value="Transcription_activator_HlyU"/>
</dbReference>
<dbReference type="EMBL" id="CYHG01000008">
    <property type="protein sequence ID" value="CUB04777.1"/>
    <property type="molecule type" value="Genomic_DNA"/>
</dbReference>
<evidence type="ECO:0000313" key="2">
    <source>
        <dbReference type="Proteomes" id="UP000182769"/>
    </source>
</evidence>
<dbReference type="Pfam" id="PF10115">
    <property type="entry name" value="HlyU"/>
    <property type="match status" value="1"/>
</dbReference>
<evidence type="ECO:0000313" key="1">
    <source>
        <dbReference type="EMBL" id="CUB04777.1"/>
    </source>
</evidence>
<protein>
    <recommendedName>
        <fullName evidence="3">Transcriptional activator HlyU</fullName>
    </recommendedName>
</protein>
<name>A0A0K6IN92_9GAMM</name>
<reference evidence="2" key="1">
    <citation type="submission" date="2015-08" db="EMBL/GenBank/DDBJ databases">
        <authorList>
            <person name="Varghese N."/>
        </authorList>
    </citation>
    <scope>NUCLEOTIDE SEQUENCE [LARGE SCALE GENOMIC DNA]</scope>
    <source>
        <strain evidence="2">JCM 18476</strain>
    </source>
</reference>